<gene>
    <name evidence="1" type="ORF">HH304_14720</name>
</gene>
<name>A0A848J2U8_9BACT</name>
<sequence>MRKLLLSGILLMLVFQVNLFAQTEAEIIMDMFKLEKKAAMADFMALSEGQAITFWELYDAYEIERKDLSKKRISLLNEYADNYSTLNAEKVDKMVNEMINIQKSDLALRTKYYKKIKKSLGAEIAGRFFQAEDAINTIVKSALYDDLPLIPSN</sequence>
<comment type="caution">
    <text evidence="1">The sequence shown here is derived from an EMBL/GenBank/DDBJ whole genome shotgun (WGS) entry which is preliminary data.</text>
</comment>
<dbReference type="EMBL" id="JABBNU010000009">
    <property type="protein sequence ID" value="NMM49658.1"/>
    <property type="molecule type" value="Genomic_DNA"/>
</dbReference>
<proteinExistence type="predicted"/>
<evidence type="ECO:0000313" key="1">
    <source>
        <dbReference type="EMBL" id="NMM49658.1"/>
    </source>
</evidence>
<accession>A0A848J2U8</accession>
<organism evidence="1 2">
    <name type="scientific">Marinigracilibium pacificum</name>
    <dbReference type="NCBI Taxonomy" id="2729599"/>
    <lineage>
        <taxon>Bacteria</taxon>
        <taxon>Pseudomonadati</taxon>
        <taxon>Bacteroidota</taxon>
        <taxon>Cytophagia</taxon>
        <taxon>Cytophagales</taxon>
        <taxon>Flammeovirgaceae</taxon>
        <taxon>Marinigracilibium</taxon>
    </lineage>
</organism>
<reference evidence="1 2" key="1">
    <citation type="submission" date="2020-04" db="EMBL/GenBank/DDBJ databases">
        <title>Flammeovirgaceae bacterium KN852 isolated from deep sea.</title>
        <authorList>
            <person name="Zhang D.-C."/>
        </authorList>
    </citation>
    <scope>NUCLEOTIDE SEQUENCE [LARGE SCALE GENOMIC DNA]</scope>
    <source>
        <strain evidence="1 2">KN852</strain>
    </source>
</reference>
<evidence type="ECO:0000313" key="2">
    <source>
        <dbReference type="Proteomes" id="UP000559010"/>
    </source>
</evidence>
<dbReference type="AlphaFoldDB" id="A0A848J2U8"/>
<dbReference type="RefSeq" id="WP_169682985.1">
    <property type="nucleotide sequence ID" value="NZ_JABBNU010000009.1"/>
</dbReference>
<dbReference type="Proteomes" id="UP000559010">
    <property type="component" value="Unassembled WGS sequence"/>
</dbReference>
<protein>
    <submittedName>
        <fullName evidence="1">Uncharacterized protein</fullName>
    </submittedName>
</protein>
<keyword evidence="2" id="KW-1185">Reference proteome</keyword>